<dbReference type="InterPro" id="IPR051681">
    <property type="entry name" value="Ser/Thr_Kinases-Pseudokinases"/>
</dbReference>
<proteinExistence type="predicted"/>
<gene>
    <name evidence="2" type="ORF">PAXINDRAFT_16124</name>
</gene>
<dbReference type="OrthoDB" id="4062651at2759"/>
<evidence type="ECO:0000259" key="1">
    <source>
        <dbReference type="PROSITE" id="PS50011"/>
    </source>
</evidence>
<sequence length="345" mass="39275">MLQRLQSLRSISLSDRGLGGWLNNVCRFAVQLLHRYWATKETIAEWLHIDLGLIPHDLTGQIVRRGQYPTSIGTFSDVWKCVYLFQHHELTVAVKTIRGHREDALRQDKIEILHDHVERWKTFVHKNVLPVYGTTLNFGPLPSLVCPWVDGGSLTHYLGLYSNLSREQRHEILIQISDGLCYLHSKEVMHGQLNGSNVLMDSRGNAYLADFGFLPVVLEFRAAPYVSTAIGSSVRWAAPELFELPETNDGPPLQLSMQSDIYSFGSIMLQVLSGDIPYHTITRDDQVLYAIARTIKPDRPETSMVTDEHWEFIQRCWSSRRENKRPSATDVSAFLATQHPSPVAE</sequence>
<dbReference type="HOGENOM" id="CLU_000288_7_18_1"/>
<dbReference type="EMBL" id="KN819392">
    <property type="protein sequence ID" value="KIJ10902.1"/>
    <property type="molecule type" value="Genomic_DNA"/>
</dbReference>
<dbReference type="AlphaFoldDB" id="A0A0C9TSR4"/>
<dbReference type="InterPro" id="IPR011009">
    <property type="entry name" value="Kinase-like_dom_sf"/>
</dbReference>
<dbReference type="GO" id="GO:0004674">
    <property type="term" value="F:protein serine/threonine kinase activity"/>
    <property type="evidence" value="ECO:0007669"/>
    <property type="project" value="TreeGrafter"/>
</dbReference>
<dbReference type="SUPFAM" id="SSF56112">
    <property type="entry name" value="Protein kinase-like (PK-like)"/>
    <property type="match status" value="1"/>
</dbReference>
<organism evidence="2 3">
    <name type="scientific">Paxillus involutus ATCC 200175</name>
    <dbReference type="NCBI Taxonomy" id="664439"/>
    <lineage>
        <taxon>Eukaryota</taxon>
        <taxon>Fungi</taxon>
        <taxon>Dikarya</taxon>
        <taxon>Basidiomycota</taxon>
        <taxon>Agaricomycotina</taxon>
        <taxon>Agaricomycetes</taxon>
        <taxon>Agaricomycetidae</taxon>
        <taxon>Boletales</taxon>
        <taxon>Paxilineae</taxon>
        <taxon>Paxillaceae</taxon>
        <taxon>Paxillus</taxon>
    </lineage>
</organism>
<dbReference type="Gene3D" id="1.10.510.10">
    <property type="entry name" value="Transferase(Phosphotransferase) domain 1"/>
    <property type="match status" value="1"/>
</dbReference>
<dbReference type="PANTHER" id="PTHR44329:SF214">
    <property type="entry name" value="PROTEIN KINASE DOMAIN-CONTAINING PROTEIN"/>
    <property type="match status" value="1"/>
</dbReference>
<dbReference type="PANTHER" id="PTHR44329">
    <property type="entry name" value="SERINE/THREONINE-PROTEIN KINASE TNNI3K-RELATED"/>
    <property type="match status" value="1"/>
</dbReference>
<accession>A0A0C9TSR4</accession>
<dbReference type="Pfam" id="PF07714">
    <property type="entry name" value="PK_Tyr_Ser-Thr"/>
    <property type="match status" value="1"/>
</dbReference>
<dbReference type="InterPro" id="IPR000719">
    <property type="entry name" value="Prot_kinase_dom"/>
</dbReference>
<evidence type="ECO:0000313" key="2">
    <source>
        <dbReference type="EMBL" id="KIJ10902.1"/>
    </source>
</evidence>
<dbReference type="GO" id="GO:0005524">
    <property type="term" value="F:ATP binding"/>
    <property type="evidence" value="ECO:0007669"/>
    <property type="project" value="InterPro"/>
</dbReference>
<reference evidence="2 3" key="1">
    <citation type="submission" date="2014-06" db="EMBL/GenBank/DDBJ databases">
        <authorList>
            <consortium name="DOE Joint Genome Institute"/>
            <person name="Kuo A."/>
            <person name="Kohler A."/>
            <person name="Nagy L.G."/>
            <person name="Floudas D."/>
            <person name="Copeland A."/>
            <person name="Barry K.W."/>
            <person name="Cichocki N."/>
            <person name="Veneault-Fourrey C."/>
            <person name="LaButti K."/>
            <person name="Lindquist E.A."/>
            <person name="Lipzen A."/>
            <person name="Lundell T."/>
            <person name="Morin E."/>
            <person name="Murat C."/>
            <person name="Sun H."/>
            <person name="Tunlid A."/>
            <person name="Henrissat B."/>
            <person name="Grigoriev I.V."/>
            <person name="Hibbett D.S."/>
            <person name="Martin F."/>
            <person name="Nordberg H.P."/>
            <person name="Cantor M.N."/>
            <person name="Hua S.X."/>
        </authorList>
    </citation>
    <scope>NUCLEOTIDE SEQUENCE [LARGE SCALE GENOMIC DNA]</scope>
    <source>
        <strain evidence="2 3">ATCC 200175</strain>
    </source>
</reference>
<keyword evidence="3" id="KW-1185">Reference proteome</keyword>
<dbReference type="Proteomes" id="UP000053647">
    <property type="component" value="Unassembled WGS sequence"/>
</dbReference>
<feature type="domain" description="Protein kinase" evidence="1">
    <location>
        <begin position="64"/>
        <end position="335"/>
    </location>
</feature>
<evidence type="ECO:0000313" key="3">
    <source>
        <dbReference type="Proteomes" id="UP000053647"/>
    </source>
</evidence>
<protein>
    <recommendedName>
        <fullName evidence="1">Protein kinase domain-containing protein</fullName>
    </recommendedName>
</protein>
<dbReference type="InterPro" id="IPR001245">
    <property type="entry name" value="Ser-Thr/Tyr_kinase_cat_dom"/>
</dbReference>
<dbReference type="PROSITE" id="PS50011">
    <property type="entry name" value="PROTEIN_KINASE_DOM"/>
    <property type="match status" value="1"/>
</dbReference>
<name>A0A0C9TSR4_PAXIN</name>
<reference evidence="3" key="2">
    <citation type="submission" date="2015-01" db="EMBL/GenBank/DDBJ databases">
        <title>Evolutionary Origins and Diversification of the Mycorrhizal Mutualists.</title>
        <authorList>
            <consortium name="DOE Joint Genome Institute"/>
            <consortium name="Mycorrhizal Genomics Consortium"/>
            <person name="Kohler A."/>
            <person name="Kuo A."/>
            <person name="Nagy L.G."/>
            <person name="Floudas D."/>
            <person name="Copeland A."/>
            <person name="Barry K.W."/>
            <person name="Cichocki N."/>
            <person name="Veneault-Fourrey C."/>
            <person name="LaButti K."/>
            <person name="Lindquist E.A."/>
            <person name="Lipzen A."/>
            <person name="Lundell T."/>
            <person name="Morin E."/>
            <person name="Murat C."/>
            <person name="Riley R."/>
            <person name="Ohm R."/>
            <person name="Sun H."/>
            <person name="Tunlid A."/>
            <person name="Henrissat B."/>
            <person name="Grigoriev I.V."/>
            <person name="Hibbett D.S."/>
            <person name="Martin F."/>
        </authorList>
    </citation>
    <scope>NUCLEOTIDE SEQUENCE [LARGE SCALE GENOMIC DNA]</scope>
    <source>
        <strain evidence="3">ATCC 200175</strain>
    </source>
</reference>